<name>F2L2Y7_THEU7</name>
<dbReference type="STRING" id="999630.TUZN_1640"/>
<dbReference type="AlphaFoldDB" id="F2L2Y7"/>
<dbReference type="HOGENOM" id="CLU_1902013_0_0_2"/>
<evidence type="ECO:0000313" key="2">
    <source>
        <dbReference type="Proteomes" id="UP000008138"/>
    </source>
</evidence>
<protein>
    <submittedName>
        <fullName evidence="1">Uncharacterized protein</fullName>
    </submittedName>
</protein>
<dbReference type="GeneID" id="10361159"/>
<keyword evidence="2" id="KW-1185">Reference proteome</keyword>
<organism evidence="1 2">
    <name type="scientific">Thermoproteus uzoniensis (strain 768-20)</name>
    <dbReference type="NCBI Taxonomy" id="999630"/>
    <lineage>
        <taxon>Archaea</taxon>
        <taxon>Thermoproteota</taxon>
        <taxon>Thermoprotei</taxon>
        <taxon>Thermoproteales</taxon>
        <taxon>Thermoproteaceae</taxon>
        <taxon>Thermoproteus</taxon>
    </lineage>
</organism>
<dbReference type="OrthoDB" id="25649at2157"/>
<accession>F2L2Y7</accession>
<evidence type="ECO:0000313" key="1">
    <source>
        <dbReference type="EMBL" id="AEA13106.1"/>
    </source>
</evidence>
<dbReference type="RefSeq" id="WP_013680441.1">
    <property type="nucleotide sequence ID" value="NC_015315.1"/>
</dbReference>
<dbReference type="eggNOG" id="arCOG02197">
    <property type="taxonomic scope" value="Archaea"/>
</dbReference>
<dbReference type="InterPro" id="IPR036504">
    <property type="entry name" value="CGI121/TPRKB_sf"/>
</dbReference>
<dbReference type="SUPFAM" id="SSF143870">
    <property type="entry name" value="PF0523-like"/>
    <property type="match status" value="1"/>
</dbReference>
<sequence length="145" mass="16017">MAAAKYGTICGPDACFASLLFRSDKPLDRDTLASIGRRALVVAVRPDAVKDWRYLLQAMAYAYAYKRPARDWRISALMYLTASDSIGDALAAASPIGSKEYVVAVYGEPGEVAEELAELPQGEPFYPEGDYDPWLITRYALKRLT</sequence>
<proteinExistence type="predicted"/>
<dbReference type="KEGG" id="tuz:TUZN_1640"/>
<reference key="2">
    <citation type="submission" date="2011-03" db="EMBL/GenBank/DDBJ databases">
        <title>Complete genome sequence of the thermoacidophilic crenarchaeon Thermoproteus uzoniensis 768-20.</title>
        <authorList>
            <person name="Mardanov A.V."/>
            <person name="Gumerov V.M."/>
            <person name="Beletsky A.V."/>
            <person name="Prokofeva M.I."/>
            <person name="Bonch-Osmolovskaya E.A."/>
            <person name="Ravin N.V."/>
            <person name="Skryabin K.G."/>
        </authorList>
    </citation>
    <scope>NUCLEOTIDE SEQUENCE</scope>
    <source>
        <strain>768-20</strain>
    </source>
</reference>
<gene>
    <name evidence="1" type="ordered locus">TUZN_1640</name>
</gene>
<dbReference type="EMBL" id="CP002590">
    <property type="protein sequence ID" value="AEA13106.1"/>
    <property type="molecule type" value="Genomic_DNA"/>
</dbReference>
<dbReference type="Proteomes" id="UP000008138">
    <property type="component" value="Chromosome"/>
</dbReference>
<reference evidence="1 2" key="1">
    <citation type="journal article" date="2011" name="J. Bacteriol.">
        <title>Complete genome sequence of the thermoacidophilic crenarchaeon Thermoproteus uzoniensis 768-20.</title>
        <authorList>
            <person name="Mardanov A.V."/>
            <person name="Gumerov V.M."/>
            <person name="Beletsky A.V."/>
            <person name="Prokofeva M.I."/>
            <person name="Bonch-Osmolovskaya E.A."/>
            <person name="Ravin N.V."/>
            <person name="Skryabin K.G."/>
        </authorList>
    </citation>
    <scope>NUCLEOTIDE SEQUENCE [LARGE SCALE GENOMIC DNA]</scope>
    <source>
        <strain evidence="1 2">768-20</strain>
    </source>
</reference>